<dbReference type="PANTHER" id="PTHR43777">
    <property type="entry name" value="MOLYBDENUM COFACTOR CYTIDYLYLTRANSFERASE"/>
    <property type="match status" value="1"/>
</dbReference>
<dbReference type="SUPFAM" id="SSF53448">
    <property type="entry name" value="Nucleotide-diphospho-sugar transferases"/>
    <property type="match status" value="1"/>
</dbReference>
<gene>
    <name evidence="2" type="ORF">J2Z81_000881</name>
</gene>
<name>A0ABS4S626_9BACI</name>
<sequence length="200" mass="22579">MNKKGMSAILLAAGFSSRMGKLKALLPWQGKTLIEYQIEQIHQARVREIVVVLGYQADQLHSVMTQYDHLKIVRNDHYKQGKSSSIRIGASNVSDNAKGIFICNVDQPVPSHTLTKMSDKLIQSAAIIPVYENKRGHPILFHGNLKDDLLAVRENTKGLRQIVSDYAERIMYLEVQDPSILFNFNKPEDYLKNFSEGGLP</sequence>
<evidence type="ECO:0000313" key="2">
    <source>
        <dbReference type="EMBL" id="MBP2256937.1"/>
    </source>
</evidence>
<dbReference type="EMBL" id="JAGIKX010000004">
    <property type="protein sequence ID" value="MBP2256937.1"/>
    <property type="molecule type" value="Genomic_DNA"/>
</dbReference>
<evidence type="ECO:0000259" key="1">
    <source>
        <dbReference type="Pfam" id="PF12804"/>
    </source>
</evidence>
<proteinExistence type="predicted"/>
<accession>A0ABS4S626</accession>
<evidence type="ECO:0000313" key="3">
    <source>
        <dbReference type="Proteomes" id="UP001519294"/>
    </source>
</evidence>
<dbReference type="InterPro" id="IPR029044">
    <property type="entry name" value="Nucleotide-diphossugar_trans"/>
</dbReference>
<comment type="caution">
    <text evidence="2">The sequence shown here is derived from an EMBL/GenBank/DDBJ whole genome shotgun (WGS) entry which is preliminary data.</text>
</comment>
<dbReference type="PANTHER" id="PTHR43777:SF1">
    <property type="entry name" value="MOLYBDENUM COFACTOR CYTIDYLYLTRANSFERASE"/>
    <property type="match status" value="1"/>
</dbReference>
<dbReference type="Gene3D" id="3.90.550.10">
    <property type="entry name" value="Spore Coat Polysaccharide Biosynthesis Protein SpsA, Chain A"/>
    <property type="match status" value="1"/>
</dbReference>
<protein>
    <submittedName>
        <fullName evidence="2">Molybdenum cofactor cytidylyltransferase</fullName>
        <ecNumber evidence="2">2.7.7.76</ecNumber>
    </submittedName>
</protein>
<dbReference type="InterPro" id="IPR025877">
    <property type="entry name" value="MobA-like_NTP_Trfase"/>
</dbReference>
<keyword evidence="2" id="KW-0548">Nucleotidyltransferase</keyword>
<dbReference type="Pfam" id="PF12804">
    <property type="entry name" value="NTP_transf_3"/>
    <property type="match status" value="1"/>
</dbReference>
<dbReference type="Proteomes" id="UP001519294">
    <property type="component" value="Unassembled WGS sequence"/>
</dbReference>
<reference evidence="2 3" key="1">
    <citation type="submission" date="2021-03" db="EMBL/GenBank/DDBJ databases">
        <title>Genomic Encyclopedia of Type Strains, Phase IV (KMG-IV): sequencing the most valuable type-strain genomes for metagenomic binning, comparative biology and taxonomic classification.</title>
        <authorList>
            <person name="Goeker M."/>
        </authorList>
    </citation>
    <scope>NUCLEOTIDE SEQUENCE [LARGE SCALE GENOMIC DNA]</scope>
    <source>
        <strain evidence="2 3">DSM 25790</strain>
    </source>
</reference>
<dbReference type="CDD" id="cd04182">
    <property type="entry name" value="GT_2_like_f"/>
    <property type="match status" value="1"/>
</dbReference>
<feature type="domain" description="MobA-like NTP transferase" evidence="1">
    <location>
        <begin position="8"/>
        <end position="166"/>
    </location>
</feature>
<dbReference type="EC" id="2.7.7.76" evidence="2"/>
<keyword evidence="2" id="KW-0808">Transferase</keyword>
<dbReference type="GO" id="GO:0061602">
    <property type="term" value="F:molybdenum cofactor cytidylyltransferase activity"/>
    <property type="evidence" value="ECO:0007669"/>
    <property type="project" value="UniProtKB-EC"/>
</dbReference>
<organism evidence="2 3">
    <name type="scientific">Virgibacillus alimentarius</name>
    <dbReference type="NCBI Taxonomy" id="698769"/>
    <lineage>
        <taxon>Bacteria</taxon>
        <taxon>Bacillati</taxon>
        <taxon>Bacillota</taxon>
        <taxon>Bacilli</taxon>
        <taxon>Bacillales</taxon>
        <taxon>Bacillaceae</taxon>
        <taxon>Virgibacillus</taxon>
    </lineage>
</organism>
<keyword evidence="3" id="KW-1185">Reference proteome</keyword>